<dbReference type="KEGG" id="halt:IM660_08415"/>
<reference evidence="3 4" key="1">
    <citation type="submission" date="2020-10" db="EMBL/GenBank/DDBJ databases">
        <title>Haloactinobacterium sp. RN3S43, a bacterium isolated from saline soil.</title>
        <authorList>
            <person name="Sun J.-Q."/>
        </authorList>
    </citation>
    <scope>NUCLEOTIDE SEQUENCE [LARGE SCALE GENOMIC DNA]</scope>
    <source>
        <strain evidence="3 4">RN3S43</strain>
    </source>
</reference>
<protein>
    <submittedName>
        <fullName evidence="3">SUF system NifU family Fe-S cluster assembly protein</fullName>
    </submittedName>
</protein>
<keyword evidence="4" id="KW-1185">Reference proteome</keyword>
<dbReference type="InterPro" id="IPR002871">
    <property type="entry name" value="NIF_FeS_clus_asmbl_NifU_N"/>
</dbReference>
<dbReference type="AlphaFoldDB" id="A0A7M1SXB5"/>
<name>A0A7M1SXB5_9MICO</name>
<dbReference type="CDD" id="cd06664">
    <property type="entry name" value="IscU_like"/>
    <property type="match status" value="1"/>
</dbReference>
<evidence type="ECO:0000256" key="1">
    <source>
        <dbReference type="SAM" id="MobiDB-lite"/>
    </source>
</evidence>
<feature type="region of interest" description="Disordered" evidence="1">
    <location>
        <begin position="19"/>
        <end position="40"/>
    </location>
</feature>
<dbReference type="Gene3D" id="3.90.1010.10">
    <property type="match status" value="1"/>
</dbReference>
<dbReference type="Pfam" id="PF01592">
    <property type="entry name" value="NifU_N"/>
    <property type="match status" value="1"/>
</dbReference>
<dbReference type="Proteomes" id="UP000593758">
    <property type="component" value="Chromosome"/>
</dbReference>
<organism evidence="3 4">
    <name type="scientific">Ruania alkalisoli</name>
    <dbReference type="NCBI Taxonomy" id="2779775"/>
    <lineage>
        <taxon>Bacteria</taxon>
        <taxon>Bacillati</taxon>
        <taxon>Actinomycetota</taxon>
        <taxon>Actinomycetes</taxon>
        <taxon>Micrococcales</taxon>
        <taxon>Ruaniaceae</taxon>
        <taxon>Ruania</taxon>
    </lineage>
</organism>
<proteinExistence type="predicted"/>
<evidence type="ECO:0000313" key="3">
    <source>
        <dbReference type="EMBL" id="QOR72236.1"/>
    </source>
</evidence>
<dbReference type="EMBL" id="CP063169">
    <property type="protein sequence ID" value="QOR72236.1"/>
    <property type="molecule type" value="Genomic_DNA"/>
</dbReference>
<accession>A0A7M1SXB5</accession>
<evidence type="ECO:0000313" key="4">
    <source>
        <dbReference type="Proteomes" id="UP000593758"/>
    </source>
</evidence>
<dbReference type="GO" id="GO:0005506">
    <property type="term" value="F:iron ion binding"/>
    <property type="evidence" value="ECO:0007669"/>
    <property type="project" value="InterPro"/>
</dbReference>
<gene>
    <name evidence="3" type="ORF">IM660_08415</name>
</gene>
<dbReference type="RefSeq" id="WP_193498876.1">
    <property type="nucleotide sequence ID" value="NZ_CP063169.1"/>
</dbReference>
<dbReference type="GO" id="GO:0051536">
    <property type="term" value="F:iron-sulfur cluster binding"/>
    <property type="evidence" value="ECO:0007669"/>
    <property type="project" value="InterPro"/>
</dbReference>
<sequence>MTGSMEQLYQQVILDHSRERHGAGSGGPDAPPPSAESFQVNPTCGDEVRLRVHLREGAAAPIIDRVTWDGTGCSISQASVSVLTDLVAGADVATVDRVTETFRALMNNRGQPLEDDREEILGDAAAFVGVARYPARIKCALLGWMALRDALAQAVTAPPQAGER</sequence>
<dbReference type="GO" id="GO:0016226">
    <property type="term" value="P:iron-sulfur cluster assembly"/>
    <property type="evidence" value="ECO:0007669"/>
    <property type="project" value="InterPro"/>
</dbReference>
<evidence type="ECO:0000259" key="2">
    <source>
        <dbReference type="Pfam" id="PF01592"/>
    </source>
</evidence>
<dbReference type="NCBIfam" id="TIGR01994">
    <property type="entry name" value="SUF_scaf_2"/>
    <property type="match status" value="1"/>
</dbReference>
<dbReference type="SUPFAM" id="SSF82649">
    <property type="entry name" value="SufE/NifU"/>
    <property type="match status" value="1"/>
</dbReference>
<feature type="domain" description="NIF system FeS cluster assembly NifU N-terminal" evidence="2">
    <location>
        <begin position="9"/>
        <end position="139"/>
    </location>
</feature>